<keyword evidence="4" id="KW-1185">Reference proteome</keyword>
<evidence type="ECO:0000259" key="1">
    <source>
        <dbReference type="PROSITE" id="PS50003"/>
    </source>
</evidence>
<organism evidence="3 4">
    <name type="scientific">Urochloa decumbens</name>
    <dbReference type="NCBI Taxonomy" id="240449"/>
    <lineage>
        <taxon>Eukaryota</taxon>
        <taxon>Viridiplantae</taxon>
        <taxon>Streptophyta</taxon>
        <taxon>Embryophyta</taxon>
        <taxon>Tracheophyta</taxon>
        <taxon>Spermatophyta</taxon>
        <taxon>Magnoliopsida</taxon>
        <taxon>Liliopsida</taxon>
        <taxon>Poales</taxon>
        <taxon>Poaceae</taxon>
        <taxon>PACMAD clade</taxon>
        <taxon>Panicoideae</taxon>
        <taxon>Panicodae</taxon>
        <taxon>Paniceae</taxon>
        <taxon>Melinidinae</taxon>
        <taxon>Urochloa</taxon>
    </lineage>
</organism>
<dbReference type="PANTHER" id="PTHR31257:SF18">
    <property type="entry name" value="PH DOMAIN-CONTAINING PROTEIN"/>
    <property type="match status" value="1"/>
</dbReference>
<dbReference type="EMBL" id="OZ075144">
    <property type="protein sequence ID" value="CAL5043339.1"/>
    <property type="molecule type" value="Genomic_DNA"/>
</dbReference>
<dbReference type="InterPro" id="IPR001849">
    <property type="entry name" value="PH_domain"/>
</dbReference>
<proteinExistence type="predicted"/>
<evidence type="ECO:0000313" key="3">
    <source>
        <dbReference type="EMBL" id="CAL5043339.1"/>
    </source>
</evidence>
<evidence type="ECO:0000313" key="4">
    <source>
        <dbReference type="Proteomes" id="UP001497457"/>
    </source>
</evidence>
<feature type="domain" description="PH" evidence="1">
    <location>
        <begin position="1"/>
        <end position="58"/>
    </location>
</feature>
<reference evidence="4" key="1">
    <citation type="submission" date="2024-06" db="EMBL/GenBank/DDBJ databases">
        <authorList>
            <person name="Ryan C."/>
        </authorList>
    </citation>
    <scope>NUCLEOTIDE SEQUENCE [LARGE SCALE GENOMIC DNA]</scope>
</reference>
<evidence type="ECO:0000313" key="2">
    <source>
        <dbReference type="EMBL" id="CAL5038021.1"/>
    </source>
</evidence>
<dbReference type="SUPFAM" id="SSF50370">
    <property type="entry name" value="Ricin B-like lectins"/>
    <property type="match status" value="2"/>
</dbReference>
<accession>A0ABC9DRH9</accession>
<protein>
    <recommendedName>
        <fullName evidence="1">PH domain-containing protein</fullName>
    </recommendedName>
</protein>
<dbReference type="InterPro" id="IPR040249">
    <property type="entry name" value="Ricin_B-like_lectin_EULS3-like"/>
</dbReference>
<name>A0ABC9DRH9_9POAL</name>
<dbReference type="AlphaFoldDB" id="A0ABC9DRH9"/>
<dbReference type="Proteomes" id="UP001497457">
    <property type="component" value="Chromosome 33rd"/>
</dbReference>
<dbReference type="PANTHER" id="PTHR31257">
    <property type="entry name" value="RICIN B-LIKE LECTIN EULS3"/>
    <property type="match status" value="1"/>
</dbReference>
<dbReference type="InterPro" id="IPR035992">
    <property type="entry name" value="Ricin_B-like_lectins"/>
</dbReference>
<dbReference type="PROSITE" id="PS50003">
    <property type="entry name" value="PH_DOMAIN"/>
    <property type="match status" value="1"/>
</dbReference>
<dbReference type="Proteomes" id="UP001497457">
    <property type="component" value="Chromosome 34rd"/>
</dbReference>
<dbReference type="EMBL" id="OZ075143">
    <property type="protein sequence ID" value="CAL5038021.1"/>
    <property type="molecule type" value="Genomic_DNA"/>
</dbReference>
<reference evidence="3 4" key="2">
    <citation type="submission" date="2024-10" db="EMBL/GenBank/DDBJ databases">
        <authorList>
            <person name="Ryan C."/>
        </authorList>
    </citation>
    <scope>NUCLEOTIDE SEQUENCE [LARGE SCALE GENOMIC DNA]</scope>
</reference>
<dbReference type="CDD" id="cd23431">
    <property type="entry name" value="beta-trefoil_Ricin_AtEULS3-like"/>
    <property type="match status" value="2"/>
</dbReference>
<gene>
    <name evidence="2" type="ORF">URODEC1_LOCUS84816</name>
    <name evidence="3" type="ORF">URODEC1_LOCUS87654</name>
</gene>
<sequence length="309" mass="34984">MFGYFGRNPQGRPPTFKIFCKADEASCLAVRGDTLVLAAADSSDERQHWIKDVRLSMHIKDKEGNPVFSLVNKATGLAIQHPHAPSYPVRLARFRPDDFDPSVLWTESGDLGKDFGSIRMMHNIRLNLDAVRGGTALMLSDGDKSDSQSWKMTSWRGGLRFGWRIEAEPTFRICCKAERDFSVTVRDGTVCLAPTSNYDDYQHWIYDTRPGEMFKDVDGYPAFALVNRVTGEAITGSAGLSFPLKLKPYNPNYLDESVLWTTGFDMGRGFRCIHMMDKLSLNFAFLGTSIKLCHWQTGGDNLLWKFIRW</sequence>